<dbReference type="PANTHER" id="PTHR22963:SF39">
    <property type="entry name" value="DUMPY"/>
    <property type="match status" value="1"/>
</dbReference>
<proteinExistence type="predicted"/>
<sequence length="120" mass="13200">MTGDPFSRCYEIVTTPPPLAEPRDPCYPSPCGINARCRPANGGTAICECIENYFGNPYETCRPECVSNGDCQKSLACINNRCKDPCPGVCGRNADCSVPHHRHLILAIHRLADKILFVVY</sequence>
<dbReference type="PROSITE" id="PS50026">
    <property type="entry name" value="EGF_3"/>
    <property type="match status" value="1"/>
</dbReference>
<dbReference type="Pfam" id="PF21164">
    <property type="entry name" value="Dumpy_DPY"/>
    <property type="match status" value="1"/>
</dbReference>
<name>A0A182TBL0_9DIPT</name>
<dbReference type="PANTHER" id="PTHR22963">
    <property type="entry name" value="ENDOGLIN-RELATED"/>
    <property type="match status" value="1"/>
</dbReference>
<keyword evidence="4" id="KW-1185">Reference proteome</keyword>
<dbReference type="SUPFAM" id="SSF90148">
    <property type="entry name" value="DPY module"/>
    <property type="match status" value="1"/>
</dbReference>
<accession>A0A182TBL0</accession>
<evidence type="ECO:0000313" key="4">
    <source>
        <dbReference type="Proteomes" id="UP000075901"/>
    </source>
</evidence>
<dbReference type="AlphaFoldDB" id="A0A182TBL0"/>
<dbReference type="Proteomes" id="UP000075901">
    <property type="component" value="Unassembled WGS sequence"/>
</dbReference>
<evidence type="ECO:0000259" key="2">
    <source>
        <dbReference type="PROSITE" id="PS50026"/>
    </source>
</evidence>
<reference evidence="4" key="1">
    <citation type="submission" date="2013-09" db="EMBL/GenBank/DDBJ databases">
        <title>The Genome Sequence of Anopheles maculatus species B.</title>
        <authorList>
            <consortium name="The Broad Institute Genomics Platform"/>
            <person name="Neafsey D.E."/>
            <person name="Besansky N."/>
            <person name="Howell P."/>
            <person name="Walton C."/>
            <person name="Young S.K."/>
            <person name="Zeng Q."/>
            <person name="Gargeya S."/>
            <person name="Fitzgerald M."/>
            <person name="Haas B."/>
            <person name="Abouelleil A."/>
            <person name="Allen A.W."/>
            <person name="Alvarado L."/>
            <person name="Arachchi H.M."/>
            <person name="Berlin A.M."/>
            <person name="Chapman S.B."/>
            <person name="Gainer-Dewar J."/>
            <person name="Goldberg J."/>
            <person name="Griggs A."/>
            <person name="Gujja S."/>
            <person name="Hansen M."/>
            <person name="Howarth C."/>
            <person name="Imamovic A."/>
            <person name="Ireland A."/>
            <person name="Larimer J."/>
            <person name="McCowan C."/>
            <person name="Murphy C."/>
            <person name="Pearson M."/>
            <person name="Poon T.W."/>
            <person name="Priest M."/>
            <person name="Roberts A."/>
            <person name="Saif S."/>
            <person name="Shea T."/>
            <person name="Sisk P."/>
            <person name="Sykes S."/>
            <person name="Wortman J."/>
            <person name="Nusbaum C."/>
            <person name="Birren B."/>
        </authorList>
    </citation>
    <scope>NUCLEOTIDE SEQUENCE [LARGE SCALE GENOMIC DNA]</scope>
    <source>
        <strain evidence="4">maculatus3</strain>
    </source>
</reference>
<dbReference type="InterPro" id="IPR000742">
    <property type="entry name" value="EGF"/>
</dbReference>
<feature type="domain" description="EGF-like" evidence="2">
    <location>
        <begin position="22"/>
        <end position="62"/>
    </location>
</feature>
<comment type="caution">
    <text evidence="1">Lacks conserved residue(s) required for the propagation of feature annotation.</text>
</comment>
<keyword evidence="1" id="KW-0245">EGF-like domain</keyword>
<dbReference type="InterPro" id="IPR048407">
    <property type="entry name" value="Dumpy_DPY"/>
</dbReference>
<evidence type="ECO:0000313" key="3">
    <source>
        <dbReference type="EnsemblMetazoa" id="AMAM023552-PA"/>
    </source>
</evidence>
<organism evidence="3 4">
    <name type="scientific">Anopheles maculatus</name>
    <dbReference type="NCBI Taxonomy" id="74869"/>
    <lineage>
        <taxon>Eukaryota</taxon>
        <taxon>Metazoa</taxon>
        <taxon>Ecdysozoa</taxon>
        <taxon>Arthropoda</taxon>
        <taxon>Hexapoda</taxon>
        <taxon>Insecta</taxon>
        <taxon>Pterygota</taxon>
        <taxon>Neoptera</taxon>
        <taxon>Endopterygota</taxon>
        <taxon>Diptera</taxon>
        <taxon>Nematocera</taxon>
        <taxon>Culicoidea</taxon>
        <taxon>Culicidae</taxon>
        <taxon>Anophelinae</taxon>
        <taxon>Anopheles</taxon>
        <taxon>Anopheles maculatus group</taxon>
    </lineage>
</organism>
<reference evidence="3" key="2">
    <citation type="submission" date="2020-05" db="UniProtKB">
        <authorList>
            <consortium name="EnsemblMetazoa"/>
        </authorList>
    </citation>
    <scope>IDENTIFICATION</scope>
    <source>
        <strain evidence="3">maculatus3</strain>
    </source>
</reference>
<dbReference type="VEuPathDB" id="VectorBase:AMAM023552"/>
<evidence type="ECO:0000256" key="1">
    <source>
        <dbReference type="PROSITE-ProRule" id="PRU00076"/>
    </source>
</evidence>
<dbReference type="EnsemblMetazoa" id="AMAM023552-RA">
    <property type="protein sequence ID" value="AMAM023552-PA"/>
    <property type="gene ID" value="AMAM023552"/>
</dbReference>
<protein>
    <submittedName>
        <fullName evidence="3">EGF-like domain-containing protein</fullName>
    </submittedName>
</protein>